<feature type="region of interest" description="Disordered" evidence="1">
    <location>
        <begin position="1"/>
        <end position="20"/>
    </location>
</feature>
<dbReference type="EMBL" id="CAEY01000071">
    <property type="status" value="NOT_ANNOTATED_CDS"/>
    <property type="molecule type" value="Genomic_DNA"/>
</dbReference>
<sequence>MIPCGDSISCKQEKRRSGGK</sequence>
<dbReference type="Proteomes" id="UP000015104">
    <property type="component" value="Unassembled WGS sequence"/>
</dbReference>
<feature type="compositionally biased region" description="Basic and acidic residues" evidence="1">
    <location>
        <begin position="11"/>
        <end position="20"/>
    </location>
</feature>
<proteinExistence type="predicted"/>
<dbReference type="EnsemblMetazoa" id="tetur11g01880.1">
    <property type="protein sequence ID" value="tetur11g01880.1"/>
    <property type="gene ID" value="tetur11g01880"/>
</dbReference>
<keyword evidence="3" id="KW-1185">Reference proteome</keyword>
<protein>
    <submittedName>
        <fullName evidence="2">Uncharacterized protein</fullName>
    </submittedName>
</protein>
<name>T1KGS9_TETUR</name>
<evidence type="ECO:0000313" key="2">
    <source>
        <dbReference type="EnsemblMetazoa" id="tetur11g01880.1"/>
    </source>
</evidence>
<organism evidence="2 3">
    <name type="scientific">Tetranychus urticae</name>
    <name type="common">Two-spotted spider mite</name>
    <dbReference type="NCBI Taxonomy" id="32264"/>
    <lineage>
        <taxon>Eukaryota</taxon>
        <taxon>Metazoa</taxon>
        <taxon>Ecdysozoa</taxon>
        <taxon>Arthropoda</taxon>
        <taxon>Chelicerata</taxon>
        <taxon>Arachnida</taxon>
        <taxon>Acari</taxon>
        <taxon>Acariformes</taxon>
        <taxon>Trombidiformes</taxon>
        <taxon>Prostigmata</taxon>
        <taxon>Eleutherengona</taxon>
        <taxon>Raphignathae</taxon>
        <taxon>Tetranychoidea</taxon>
        <taxon>Tetranychidae</taxon>
        <taxon>Tetranychus</taxon>
    </lineage>
</organism>
<dbReference type="HOGENOM" id="CLU_3428661_0_0_1"/>
<reference evidence="3" key="1">
    <citation type="submission" date="2011-08" db="EMBL/GenBank/DDBJ databases">
        <authorList>
            <person name="Rombauts S."/>
        </authorList>
    </citation>
    <scope>NUCLEOTIDE SEQUENCE</scope>
    <source>
        <strain evidence="3">London</strain>
    </source>
</reference>
<reference evidence="2" key="2">
    <citation type="submission" date="2015-06" db="UniProtKB">
        <authorList>
            <consortium name="EnsemblMetazoa"/>
        </authorList>
    </citation>
    <scope>IDENTIFICATION</scope>
</reference>
<evidence type="ECO:0000256" key="1">
    <source>
        <dbReference type="SAM" id="MobiDB-lite"/>
    </source>
</evidence>
<accession>T1KGS9</accession>
<dbReference type="AlphaFoldDB" id="T1KGS9"/>
<evidence type="ECO:0000313" key="3">
    <source>
        <dbReference type="Proteomes" id="UP000015104"/>
    </source>
</evidence>